<dbReference type="WBParaSite" id="RSKR_0000496800.1">
    <property type="protein sequence ID" value="RSKR_0000496800.1"/>
    <property type="gene ID" value="RSKR_0000496800"/>
</dbReference>
<dbReference type="Proteomes" id="UP000095286">
    <property type="component" value="Unplaced"/>
</dbReference>
<evidence type="ECO:0000313" key="1">
    <source>
        <dbReference type="Proteomes" id="UP000095286"/>
    </source>
</evidence>
<reference evidence="2" key="1">
    <citation type="submission" date="2016-11" db="UniProtKB">
        <authorList>
            <consortium name="WormBaseParasite"/>
        </authorList>
    </citation>
    <scope>IDENTIFICATION</scope>
    <source>
        <strain evidence="2">KR3021</strain>
    </source>
</reference>
<evidence type="ECO:0000313" key="2">
    <source>
        <dbReference type="WBParaSite" id="RSKR_0000496800.1"/>
    </source>
</evidence>
<protein>
    <submittedName>
        <fullName evidence="2">Uncharacterized protein</fullName>
    </submittedName>
</protein>
<proteinExistence type="predicted"/>
<name>A0AC35TW24_9BILA</name>
<accession>A0AC35TW24</accession>
<sequence length="277" mass="30469">MLGNKKHRLNPDSKDKINRQTWAPVTSNAANAPDNSLSLKKKLDTVIAGNFKSVKKERELDKPLNEKIRKETSIKDKNEKKEDKKKDEAILFEVEEDKTQKSKSLKIGSAIEVTGKRTKSGRIIESGYAVQANSKPPKKLVKTSSLSFPAQQPVMPLNVTQKSTSVSLSMKTQSTQPSVVSEGPLNKTLHLTQKNADGGSNVAKTLKGLGSASKKKPKNKAFLKKKKTEVEAGASISSDSKTIDSLREDDEGRNKYVNLANVCSDIDYDEKQNEGDK</sequence>
<organism evidence="1 2">
    <name type="scientific">Rhabditophanes sp. KR3021</name>
    <dbReference type="NCBI Taxonomy" id="114890"/>
    <lineage>
        <taxon>Eukaryota</taxon>
        <taxon>Metazoa</taxon>
        <taxon>Ecdysozoa</taxon>
        <taxon>Nematoda</taxon>
        <taxon>Chromadorea</taxon>
        <taxon>Rhabditida</taxon>
        <taxon>Tylenchina</taxon>
        <taxon>Panagrolaimomorpha</taxon>
        <taxon>Strongyloidoidea</taxon>
        <taxon>Alloionematidae</taxon>
        <taxon>Rhabditophanes</taxon>
    </lineage>
</organism>